<dbReference type="EMBL" id="BGPR01088799">
    <property type="protein sequence ID" value="GBM12724.1"/>
    <property type="molecule type" value="Genomic_DNA"/>
</dbReference>
<evidence type="ECO:0000313" key="1">
    <source>
        <dbReference type="EMBL" id="GBM12724.1"/>
    </source>
</evidence>
<protein>
    <recommendedName>
        <fullName evidence="3">Reverse transcriptase zinc-binding domain-containing protein</fullName>
    </recommendedName>
</protein>
<comment type="caution">
    <text evidence="1">The sequence shown here is derived from an EMBL/GenBank/DDBJ whole genome shotgun (WGS) entry which is preliminary data.</text>
</comment>
<reference evidence="1 2" key="1">
    <citation type="journal article" date="2019" name="Sci. Rep.">
        <title>Orb-weaving spider Araneus ventricosus genome elucidates the spidroin gene catalogue.</title>
        <authorList>
            <person name="Kono N."/>
            <person name="Nakamura H."/>
            <person name="Ohtoshi R."/>
            <person name="Moran D.A.P."/>
            <person name="Shinohara A."/>
            <person name="Yoshida Y."/>
            <person name="Fujiwara M."/>
            <person name="Mori M."/>
            <person name="Tomita M."/>
            <person name="Arakawa K."/>
        </authorList>
    </citation>
    <scope>NUCLEOTIDE SEQUENCE [LARGE SCALE GENOMIC DNA]</scope>
</reference>
<dbReference type="OrthoDB" id="415822at2759"/>
<keyword evidence="2" id="KW-1185">Reference proteome</keyword>
<name>A0A4Y2DA20_ARAVE</name>
<dbReference type="AlphaFoldDB" id="A0A4Y2DA20"/>
<accession>A0A4Y2DA20</accession>
<evidence type="ECO:0000313" key="2">
    <source>
        <dbReference type="Proteomes" id="UP000499080"/>
    </source>
</evidence>
<gene>
    <name evidence="1" type="ORF">AVEN_40058_1</name>
</gene>
<organism evidence="1 2">
    <name type="scientific">Araneus ventricosus</name>
    <name type="common">Orbweaver spider</name>
    <name type="synonym">Epeira ventricosa</name>
    <dbReference type="NCBI Taxonomy" id="182803"/>
    <lineage>
        <taxon>Eukaryota</taxon>
        <taxon>Metazoa</taxon>
        <taxon>Ecdysozoa</taxon>
        <taxon>Arthropoda</taxon>
        <taxon>Chelicerata</taxon>
        <taxon>Arachnida</taxon>
        <taxon>Araneae</taxon>
        <taxon>Araneomorphae</taxon>
        <taxon>Entelegynae</taxon>
        <taxon>Araneoidea</taxon>
        <taxon>Araneidae</taxon>
        <taxon>Araneus</taxon>
    </lineage>
</organism>
<proteinExistence type="predicted"/>
<dbReference type="Proteomes" id="UP000499080">
    <property type="component" value="Unassembled WGS sequence"/>
</dbReference>
<sequence length="91" mass="10462">MNRYHGDFFLNQLLTGHGAFLIHQHKYFGETDQCRCGLDSGTISHYLFGCSDFHHIRKNFFPADFHQLGLLDLMGNPSGQRGLKLMVQHLL</sequence>
<evidence type="ECO:0008006" key="3">
    <source>
        <dbReference type="Google" id="ProtNLM"/>
    </source>
</evidence>